<dbReference type="InterPro" id="IPR055355">
    <property type="entry name" value="ZP-C"/>
</dbReference>
<dbReference type="AlphaFoldDB" id="A0A7M5VG43"/>
<keyword evidence="1 3" id="KW-0732">Signal</keyword>
<dbReference type="Pfam" id="PF23344">
    <property type="entry name" value="ZP-N"/>
    <property type="match status" value="1"/>
</dbReference>
<feature type="chain" id="PRO_5029751320" description="ZP domain-containing protein" evidence="3">
    <location>
        <begin position="18"/>
        <end position="322"/>
    </location>
</feature>
<dbReference type="PANTHER" id="PTHR14002:SF43">
    <property type="entry name" value="DELTA-LIKE PROTEIN"/>
    <property type="match status" value="1"/>
</dbReference>
<dbReference type="InterPro" id="IPR001507">
    <property type="entry name" value="ZP_dom"/>
</dbReference>
<dbReference type="EnsemblMetazoa" id="CLYHEMT011204.1">
    <property type="protein sequence ID" value="CLYHEMP011204.1"/>
    <property type="gene ID" value="CLYHEMG011204"/>
</dbReference>
<keyword evidence="2" id="KW-1015">Disulfide bond</keyword>
<reference evidence="5" key="1">
    <citation type="submission" date="2021-01" db="UniProtKB">
        <authorList>
            <consortium name="EnsemblMetazoa"/>
        </authorList>
    </citation>
    <scope>IDENTIFICATION</scope>
</reference>
<protein>
    <recommendedName>
        <fullName evidence="4">ZP domain-containing protein</fullName>
    </recommendedName>
</protein>
<dbReference type="OrthoDB" id="9987373at2759"/>
<dbReference type="Gene3D" id="2.60.40.4100">
    <property type="entry name" value="Zona pellucida, ZP-C domain"/>
    <property type="match status" value="1"/>
</dbReference>
<dbReference type="InterPro" id="IPR042235">
    <property type="entry name" value="ZP-C_dom"/>
</dbReference>
<name>A0A7M5VG43_9CNID</name>
<evidence type="ECO:0000313" key="6">
    <source>
        <dbReference type="Proteomes" id="UP000594262"/>
    </source>
</evidence>
<dbReference type="PANTHER" id="PTHR14002">
    <property type="entry name" value="ENDOGLIN/TGF-BETA RECEPTOR TYPE III"/>
    <property type="match status" value="1"/>
</dbReference>
<dbReference type="SMART" id="SM00241">
    <property type="entry name" value="ZP"/>
    <property type="match status" value="1"/>
</dbReference>
<dbReference type="Gene3D" id="2.60.40.3210">
    <property type="entry name" value="Zona pellucida, ZP-N domain"/>
    <property type="match status" value="1"/>
</dbReference>
<accession>A0A7M5VG43</accession>
<dbReference type="PROSITE" id="PS51034">
    <property type="entry name" value="ZP_2"/>
    <property type="match status" value="1"/>
</dbReference>
<evidence type="ECO:0000313" key="5">
    <source>
        <dbReference type="EnsemblMetazoa" id="CLYHEMP011204.1"/>
    </source>
</evidence>
<dbReference type="Pfam" id="PF00100">
    <property type="entry name" value="Zona_pellucida"/>
    <property type="match status" value="1"/>
</dbReference>
<dbReference type="InterPro" id="IPR055356">
    <property type="entry name" value="ZP-N"/>
</dbReference>
<evidence type="ECO:0000256" key="2">
    <source>
        <dbReference type="ARBA" id="ARBA00023157"/>
    </source>
</evidence>
<evidence type="ECO:0000256" key="3">
    <source>
        <dbReference type="SAM" id="SignalP"/>
    </source>
</evidence>
<dbReference type="RefSeq" id="XP_066916541.1">
    <property type="nucleotide sequence ID" value="XM_067060440.1"/>
</dbReference>
<dbReference type="GeneID" id="136803719"/>
<dbReference type="Proteomes" id="UP000594262">
    <property type="component" value="Unplaced"/>
</dbReference>
<feature type="signal peptide" evidence="3">
    <location>
        <begin position="1"/>
        <end position="17"/>
    </location>
</feature>
<feature type="domain" description="ZP" evidence="4">
    <location>
        <begin position="28"/>
        <end position="291"/>
    </location>
</feature>
<dbReference type="PROSITE" id="PS51257">
    <property type="entry name" value="PROKAR_LIPOPROTEIN"/>
    <property type="match status" value="1"/>
</dbReference>
<evidence type="ECO:0000256" key="1">
    <source>
        <dbReference type="ARBA" id="ARBA00022729"/>
    </source>
</evidence>
<sequence length="322" mass="36916">MKISFYLILLVFGTTSCFDLSAEDGRLVCGPNMMKISLNVDKFNQHNRPYRAYFEGYDKHPICSVKHGNTGDPLELNSKFNECGVQLIQHQGQIIYTQIVLVIYGYNPKSSLVYREEAIRFKVECVLQTDLSVGLADPGYLNVSKAEVDGLKEEIRADAEFDIKLVRTTDGSFNSEDSSSQMRLGDQMYFKLELNTIRDDLKISPQTCYASSTKDSSERYLLIEDGGCPNMADGTISIPYENDQKLFKWENEAFRFFGDSDAVYITCNVNVCNSNDYGDDCLRCNSIKRRRRRRRAVFHFNEEKINTKQQRVIVSTQVYKLI</sequence>
<organism evidence="5 6">
    <name type="scientific">Clytia hemisphaerica</name>
    <dbReference type="NCBI Taxonomy" id="252671"/>
    <lineage>
        <taxon>Eukaryota</taxon>
        <taxon>Metazoa</taxon>
        <taxon>Cnidaria</taxon>
        <taxon>Hydrozoa</taxon>
        <taxon>Hydroidolina</taxon>
        <taxon>Leptothecata</taxon>
        <taxon>Obeliida</taxon>
        <taxon>Clytiidae</taxon>
        <taxon>Clytia</taxon>
    </lineage>
</organism>
<keyword evidence="6" id="KW-1185">Reference proteome</keyword>
<proteinExistence type="predicted"/>
<evidence type="ECO:0000259" key="4">
    <source>
        <dbReference type="PROSITE" id="PS51034"/>
    </source>
</evidence>